<dbReference type="Proteomes" id="UP001620645">
    <property type="component" value="Unassembled WGS sequence"/>
</dbReference>
<sequence length="106" mass="11982">MRKKEDPEDLGRITISHILIEDNKVVSGNVLRFLGKPLPQRLVTFDSIEINFINAEVIQLLQNWQPIFKSCPLNLSITNAPHFALSVTRPTRRSMTRLVGSPCKTG</sequence>
<comment type="caution">
    <text evidence="1">The sequence shown here is derived from an EMBL/GenBank/DDBJ whole genome shotgun (WGS) entry which is preliminary data.</text>
</comment>
<dbReference type="AlphaFoldDB" id="A0ABD2HZ17"/>
<proteinExistence type="predicted"/>
<organism evidence="1 2">
    <name type="scientific">Heterodera schachtii</name>
    <name type="common">Sugarbeet cyst nematode worm</name>
    <name type="synonym">Tylenchus schachtii</name>
    <dbReference type="NCBI Taxonomy" id="97005"/>
    <lineage>
        <taxon>Eukaryota</taxon>
        <taxon>Metazoa</taxon>
        <taxon>Ecdysozoa</taxon>
        <taxon>Nematoda</taxon>
        <taxon>Chromadorea</taxon>
        <taxon>Rhabditida</taxon>
        <taxon>Tylenchina</taxon>
        <taxon>Tylenchomorpha</taxon>
        <taxon>Tylenchoidea</taxon>
        <taxon>Heteroderidae</taxon>
        <taxon>Heteroderinae</taxon>
        <taxon>Heterodera</taxon>
    </lineage>
</organism>
<name>A0ABD2HZ17_HETSC</name>
<keyword evidence="2" id="KW-1185">Reference proteome</keyword>
<accession>A0ABD2HZ17</accession>
<evidence type="ECO:0000313" key="2">
    <source>
        <dbReference type="Proteomes" id="UP001620645"/>
    </source>
</evidence>
<reference evidence="1 2" key="1">
    <citation type="submission" date="2024-10" db="EMBL/GenBank/DDBJ databases">
        <authorList>
            <person name="Kim D."/>
        </authorList>
    </citation>
    <scope>NUCLEOTIDE SEQUENCE [LARGE SCALE GENOMIC DNA]</scope>
    <source>
        <strain evidence="1">Taebaek</strain>
    </source>
</reference>
<gene>
    <name evidence="1" type="ORF">niasHS_016653</name>
</gene>
<protein>
    <submittedName>
        <fullName evidence="1">Uncharacterized protein</fullName>
    </submittedName>
</protein>
<dbReference type="EMBL" id="JBICCN010000405">
    <property type="protein sequence ID" value="KAL3070787.1"/>
    <property type="molecule type" value="Genomic_DNA"/>
</dbReference>
<evidence type="ECO:0000313" key="1">
    <source>
        <dbReference type="EMBL" id="KAL3070787.1"/>
    </source>
</evidence>